<dbReference type="PANTHER" id="PTHR10743:SF0">
    <property type="entry name" value="PROTEIN RER1"/>
    <property type="match status" value="1"/>
</dbReference>
<evidence type="ECO:0000256" key="1">
    <source>
        <dbReference type="ARBA" id="ARBA00004141"/>
    </source>
</evidence>
<dbReference type="GO" id="GO:0005783">
    <property type="term" value="C:endoplasmic reticulum"/>
    <property type="evidence" value="ECO:0007669"/>
    <property type="project" value="GOC"/>
</dbReference>
<accession>A0A6B2G2C3</accession>
<proteinExistence type="inferred from homology"/>
<dbReference type="Pfam" id="PF03248">
    <property type="entry name" value="Rer1"/>
    <property type="match status" value="1"/>
</dbReference>
<feature type="transmembrane region" description="Helical" evidence="7">
    <location>
        <begin position="123"/>
        <end position="140"/>
    </location>
</feature>
<keyword evidence="5 6" id="KW-0472">Membrane</keyword>
<evidence type="ECO:0000256" key="6">
    <source>
        <dbReference type="PIRNR" id="PIRNR016013"/>
    </source>
</evidence>
<feature type="transmembrane region" description="Helical" evidence="7">
    <location>
        <begin position="21"/>
        <end position="39"/>
    </location>
</feature>
<sequence length="165" mass="19727">MLKSNFAIYSQHYLDKCVPYLASRWIFTLLLIIFYNVRVLVWPRFFVVTYVVSLFALNLFIGFISPRVDPVLNADDGMSLPTGNDEFRPFVRKLPEFKFWLKLTVSYIIAFTCSLFDFFDIPVFWPILLFYFFMLAFITLKNQFEHMIRYGYFPMDFGKKKYISA</sequence>
<evidence type="ECO:0000256" key="4">
    <source>
        <dbReference type="ARBA" id="ARBA00022989"/>
    </source>
</evidence>
<feature type="transmembrane region" description="Helical" evidence="7">
    <location>
        <begin position="45"/>
        <end position="64"/>
    </location>
</feature>
<dbReference type="PANTHER" id="PTHR10743">
    <property type="entry name" value="PROTEIN RER1"/>
    <property type="match status" value="1"/>
</dbReference>
<dbReference type="InterPro" id="IPR004932">
    <property type="entry name" value="Rer1"/>
</dbReference>
<name>A0A6B2G2C3_MYXSQ</name>
<evidence type="ECO:0000256" key="3">
    <source>
        <dbReference type="ARBA" id="ARBA00022692"/>
    </source>
</evidence>
<dbReference type="GO" id="GO:0006621">
    <property type="term" value="P:protein retention in ER lumen"/>
    <property type="evidence" value="ECO:0007669"/>
    <property type="project" value="TreeGrafter"/>
</dbReference>
<evidence type="ECO:0000256" key="7">
    <source>
        <dbReference type="SAM" id="Phobius"/>
    </source>
</evidence>
<evidence type="ECO:0000256" key="2">
    <source>
        <dbReference type="ARBA" id="ARBA00006070"/>
    </source>
</evidence>
<dbReference type="EMBL" id="GHBR01004444">
    <property type="protein sequence ID" value="NDJ98114.1"/>
    <property type="molecule type" value="Transcribed_RNA"/>
</dbReference>
<evidence type="ECO:0000256" key="5">
    <source>
        <dbReference type="ARBA" id="ARBA00023136"/>
    </source>
</evidence>
<reference evidence="8" key="1">
    <citation type="submission" date="2018-11" db="EMBL/GenBank/DDBJ databases">
        <title>Myxobolus squamalis genome and transcriptome.</title>
        <authorList>
            <person name="Yahalomi D."/>
            <person name="Atkinson S.D."/>
            <person name="Neuhof M."/>
            <person name="Chang E.S."/>
            <person name="Philippe H."/>
            <person name="Cartwright P."/>
            <person name="Bartholomew J.L."/>
            <person name="Huchon D."/>
        </authorList>
    </citation>
    <scope>NUCLEOTIDE SEQUENCE</scope>
    <source>
        <strain evidence="8">71B08</strain>
        <tissue evidence="8">Whole</tissue>
    </source>
</reference>
<comment type="function">
    <text evidence="6">Involved in the retrieval of endoplasmic reticulum membrane proteins from the early Golgi compartment.</text>
</comment>
<dbReference type="AlphaFoldDB" id="A0A6B2G2C3"/>
<keyword evidence="3 7" id="KW-0812">Transmembrane</keyword>
<dbReference type="GO" id="GO:0000139">
    <property type="term" value="C:Golgi membrane"/>
    <property type="evidence" value="ECO:0007669"/>
    <property type="project" value="TreeGrafter"/>
</dbReference>
<keyword evidence="4 7" id="KW-1133">Transmembrane helix</keyword>
<evidence type="ECO:0000313" key="8">
    <source>
        <dbReference type="EMBL" id="NDJ98114.1"/>
    </source>
</evidence>
<dbReference type="PIRSF" id="PIRSF016013">
    <property type="entry name" value="AtER_Rer1p"/>
    <property type="match status" value="1"/>
</dbReference>
<protein>
    <recommendedName>
        <fullName evidence="6">Protein RER1</fullName>
    </recommendedName>
</protein>
<dbReference type="GO" id="GO:0006890">
    <property type="term" value="P:retrograde vesicle-mediated transport, Golgi to endoplasmic reticulum"/>
    <property type="evidence" value="ECO:0007669"/>
    <property type="project" value="TreeGrafter"/>
</dbReference>
<comment type="similarity">
    <text evidence="2 6">Belongs to the RER1 family.</text>
</comment>
<comment type="subcellular location">
    <subcellularLocation>
        <location evidence="1">Membrane</location>
        <topology evidence="1">Multi-pass membrane protein</topology>
    </subcellularLocation>
</comment>
<organism evidence="8">
    <name type="scientific">Myxobolus squamalis</name>
    <name type="common">Myxosporean</name>
    <dbReference type="NCBI Taxonomy" id="59785"/>
    <lineage>
        <taxon>Eukaryota</taxon>
        <taxon>Metazoa</taxon>
        <taxon>Cnidaria</taxon>
        <taxon>Myxozoa</taxon>
        <taxon>Myxosporea</taxon>
        <taxon>Bivalvulida</taxon>
        <taxon>Platysporina</taxon>
        <taxon>Myxobolidae</taxon>
        <taxon>Myxobolus</taxon>
    </lineage>
</organism>